<sequence length="94" mass="9819">MTYSLAVSVYSPSSEASTLHRHRPFASTVTGPLVHSDASRISEDCGTVCDEPSSEMSSVDSGWPSPCTGTIPSCRTDPSAGRLTVTGDAISNVR</sequence>
<name>A0A261UJA5_9BORD</name>
<dbReference type="Proteomes" id="UP000215767">
    <property type="component" value="Unassembled WGS sequence"/>
</dbReference>
<proteinExistence type="predicted"/>
<organism evidence="1 2">
    <name type="scientific">Bordetella genomosp. 11</name>
    <dbReference type="NCBI Taxonomy" id="1416808"/>
    <lineage>
        <taxon>Bacteria</taxon>
        <taxon>Pseudomonadati</taxon>
        <taxon>Pseudomonadota</taxon>
        <taxon>Betaproteobacteria</taxon>
        <taxon>Burkholderiales</taxon>
        <taxon>Alcaligenaceae</taxon>
        <taxon>Bordetella</taxon>
    </lineage>
</organism>
<dbReference type="AlphaFoldDB" id="A0A261UJA5"/>
<accession>A0A261UJA5</accession>
<dbReference type="EMBL" id="NEVS01000004">
    <property type="protein sequence ID" value="OZI60953.1"/>
    <property type="molecule type" value="Genomic_DNA"/>
</dbReference>
<comment type="caution">
    <text evidence="1">The sequence shown here is derived from an EMBL/GenBank/DDBJ whole genome shotgun (WGS) entry which is preliminary data.</text>
</comment>
<gene>
    <name evidence="1" type="ORF">CAL28_16470</name>
</gene>
<protein>
    <submittedName>
        <fullName evidence="1">Uncharacterized protein</fullName>
    </submittedName>
</protein>
<evidence type="ECO:0000313" key="2">
    <source>
        <dbReference type="Proteomes" id="UP000215767"/>
    </source>
</evidence>
<evidence type="ECO:0000313" key="1">
    <source>
        <dbReference type="EMBL" id="OZI60953.1"/>
    </source>
</evidence>
<reference evidence="2" key="1">
    <citation type="submission" date="2017-05" db="EMBL/GenBank/DDBJ databases">
        <title>Complete and WGS of Bordetella genogroups.</title>
        <authorList>
            <person name="Spilker T."/>
            <person name="Lipuma J."/>
        </authorList>
    </citation>
    <scope>NUCLEOTIDE SEQUENCE [LARGE SCALE GENOMIC DNA]</scope>
    <source>
        <strain evidence="2">AU8856</strain>
    </source>
</reference>
<keyword evidence="2" id="KW-1185">Reference proteome</keyword>